<dbReference type="KEGG" id="tmz:Tmz1t_3013"/>
<feature type="transmembrane region" description="Helical" evidence="1">
    <location>
        <begin position="118"/>
        <end position="143"/>
    </location>
</feature>
<reference evidence="4" key="1">
    <citation type="submission" date="2009-05" db="EMBL/GenBank/DDBJ databases">
        <title>Complete sequence of chromosome of Thauera sp. MZ1T.</title>
        <authorList>
            <consortium name="US DOE Joint Genome Institute"/>
            <person name="Lucas S."/>
            <person name="Copeland A."/>
            <person name="Lapidus A."/>
            <person name="Glavina del Rio T."/>
            <person name="Dalin E."/>
            <person name="Tice H."/>
            <person name="Bruce D."/>
            <person name="Goodwin L."/>
            <person name="Pitluck S."/>
            <person name="Sims D."/>
            <person name="Brettin T."/>
            <person name="Detter J.C."/>
            <person name="Han C."/>
            <person name="Larimer F."/>
            <person name="Land M."/>
            <person name="Hauser L."/>
            <person name="Kyrpides N."/>
            <person name="Mikhailova N."/>
            <person name="Sayler G.S."/>
        </authorList>
    </citation>
    <scope>NUCLEOTIDE SEQUENCE [LARGE SCALE GENOMIC DNA]</scope>
    <source>
        <strain evidence="4">MZ1T</strain>
    </source>
</reference>
<gene>
    <name evidence="2" type="ordered locus">Tmz1t_3013</name>
    <name evidence="3" type="ORF">E6Q80_22300</name>
</gene>
<dbReference type="EMBL" id="CP001281">
    <property type="protein sequence ID" value="ACR01611.1"/>
    <property type="molecule type" value="Genomic_DNA"/>
</dbReference>
<dbReference type="AlphaFoldDB" id="C4KB35"/>
<feature type="transmembrane region" description="Helical" evidence="1">
    <location>
        <begin position="73"/>
        <end position="91"/>
    </location>
</feature>
<protein>
    <submittedName>
        <fullName evidence="3">DUF2189 domain-containing protein</fullName>
    </submittedName>
</protein>
<keyword evidence="4" id="KW-1185">Reference proteome</keyword>
<dbReference type="HOGENOM" id="CLU_067791_0_0_4"/>
<evidence type="ECO:0000313" key="5">
    <source>
        <dbReference type="Proteomes" id="UP000321192"/>
    </source>
</evidence>
<proteinExistence type="predicted"/>
<accession>A0A5C7S5Q3</accession>
<dbReference type="eggNOG" id="COG5473">
    <property type="taxonomic scope" value="Bacteria"/>
</dbReference>
<reference evidence="3 5" key="3">
    <citation type="submission" date="2018-09" db="EMBL/GenBank/DDBJ databases">
        <title>Metagenome Assembled Genomes from an Advanced Water Purification Facility.</title>
        <authorList>
            <person name="Stamps B.W."/>
            <person name="Spear J.R."/>
        </authorList>
    </citation>
    <scope>NUCLEOTIDE SEQUENCE [LARGE SCALE GENOMIC DNA]</scope>
    <source>
        <strain evidence="3">Bin_27_1</strain>
    </source>
</reference>
<accession>C4KB35</accession>
<dbReference type="Proteomes" id="UP000321192">
    <property type="component" value="Unassembled WGS sequence"/>
</dbReference>
<keyword evidence="1" id="KW-0472">Membrane</keyword>
<evidence type="ECO:0000313" key="3">
    <source>
        <dbReference type="EMBL" id="TXH78622.1"/>
    </source>
</evidence>
<dbReference type="RefSeq" id="WP_004299109.1">
    <property type="nucleotide sequence ID" value="NC_011662.2"/>
</dbReference>
<keyword evidence="1" id="KW-1133">Transmembrane helix</keyword>
<dbReference type="InterPro" id="IPR018692">
    <property type="entry name" value="DUF2189"/>
</dbReference>
<dbReference type="STRING" id="85643.Tmz1t_3013"/>
<feature type="transmembrane region" description="Helical" evidence="1">
    <location>
        <begin position="39"/>
        <end position="61"/>
    </location>
</feature>
<evidence type="ECO:0000313" key="2">
    <source>
        <dbReference type="EMBL" id="ACR01611.1"/>
    </source>
</evidence>
<name>C4KB35_THASP</name>
<organism evidence="2 4">
    <name type="scientific">Thauera aminoaromatica</name>
    <dbReference type="NCBI Taxonomy" id="164330"/>
    <lineage>
        <taxon>Bacteria</taxon>
        <taxon>Pseudomonadati</taxon>
        <taxon>Pseudomonadota</taxon>
        <taxon>Betaproteobacteria</taxon>
        <taxon>Rhodocyclales</taxon>
        <taxon>Zoogloeaceae</taxon>
        <taxon>Thauera</taxon>
    </lineage>
</organism>
<dbReference type="EMBL" id="SSFD01000382">
    <property type="protein sequence ID" value="TXH78622.1"/>
    <property type="molecule type" value="Genomic_DNA"/>
</dbReference>
<dbReference type="Pfam" id="PF09955">
    <property type="entry name" value="DUF2189"/>
    <property type="match status" value="1"/>
</dbReference>
<evidence type="ECO:0000313" key="4">
    <source>
        <dbReference type="Proteomes" id="UP000002186"/>
    </source>
</evidence>
<feature type="transmembrane region" description="Helical" evidence="1">
    <location>
        <begin position="163"/>
        <end position="190"/>
    </location>
</feature>
<evidence type="ECO:0000256" key="1">
    <source>
        <dbReference type="SAM" id="Phobius"/>
    </source>
</evidence>
<sequence length="261" mass="27733">MPASAPPSSSDPSSLRPAPLGLADLGGALRFGITQFRAIPLLSMAFALLFVVIGALLFGILEFGAIAPMSLSLAGGFMLVGPVLLAGFFGVSDKLRKGRQPSFGDIWSGFRQMPRGGWVVSFVCGLLFLIWITDAGILYGFMVGREPIGFVRLLRIEQVVMDYAGYSAIMGGVLAFILFAVSAFSIPLIYDGRATLVSGVVASVRAVFGRFGVMMCWAFLLAAVIMGSVMALPLLLVSLPVMAYASRELYFRTFPPAAPAT</sequence>
<keyword evidence="1" id="KW-0812">Transmembrane</keyword>
<feature type="transmembrane region" description="Helical" evidence="1">
    <location>
        <begin position="211"/>
        <end position="236"/>
    </location>
</feature>
<dbReference type="Proteomes" id="UP000002186">
    <property type="component" value="Chromosome"/>
</dbReference>
<dbReference type="OrthoDB" id="8566566at2"/>
<reference evidence="2 4" key="2">
    <citation type="journal article" date="2012" name="Stand. Genomic Sci.">
        <title>Complete genome sequence of Thauera aminoaromatica strain MZ1T.</title>
        <authorList>
            <person name="Jiang K."/>
            <person name="Sanseverino J."/>
            <person name="Chauhan A."/>
            <person name="Lucas S."/>
            <person name="Copeland A."/>
            <person name="Lapidus A."/>
            <person name="Del Rio T.G."/>
            <person name="Dalin E."/>
            <person name="Tice H."/>
            <person name="Bruce D."/>
            <person name="Goodwin L."/>
            <person name="Pitluck S."/>
            <person name="Sims D."/>
            <person name="Brettin T."/>
            <person name="Detter J.C."/>
            <person name="Han C."/>
            <person name="Chang Y.J."/>
            <person name="Larimer F."/>
            <person name="Land M."/>
            <person name="Hauser L."/>
            <person name="Kyrpides N.C."/>
            <person name="Mikhailova N."/>
            <person name="Moser S."/>
            <person name="Jegier P."/>
            <person name="Close D."/>
            <person name="Debruyn J.M."/>
            <person name="Wang Y."/>
            <person name="Layton A.C."/>
            <person name="Allen M.S."/>
            <person name="Sayler G.S."/>
        </authorList>
    </citation>
    <scope>NUCLEOTIDE SEQUENCE [LARGE SCALE GENOMIC DNA]</scope>
    <source>
        <strain evidence="2 4">MZ1T</strain>
    </source>
</reference>